<keyword evidence="2" id="KW-1185">Reference proteome</keyword>
<proteinExistence type="predicted"/>
<sequence length="23" mass="2752">YCVRFFPAFGRAEKIDRKVVRGH</sequence>
<comment type="caution">
    <text evidence="1">The sequence shown here is derived from an EMBL/GenBank/DDBJ whole genome shotgun (WGS) entry which is preliminary data.</text>
</comment>
<reference evidence="1" key="1">
    <citation type="submission" date="2021-06" db="EMBL/GenBank/DDBJ databases">
        <authorList>
            <person name="Hodson N. C."/>
            <person name="Mongue J. A."/>
            <person name="Jaron S. K."/>
        </authorList>
    </citation>
    <scope>NUCLEOTIDE SEQUENCE</scope>
</reference>
<evidence type="ECO:0000313" key="2">
    <source>
        <dbReference type="Proteomes" id="UP000708208"/>
    </source>
</evidence>
<name>A0A8J2LH47_9HEXA</name>
<gene>
    <name evidence="1" type="ORF">AFUS01_LOCUS32233</name>
</gene>
<feature type="non-terminal residue" evidence="1">
    <location>
        <position position="1"/>
    </location>
</feature>
<dbReference type="AlphaFoldDB" id="A0A8J2LH47"/>
<dbReference type="Proteomes" id="UP000708208">
    <property type="component" value="Unassembled WGS sequence"/>
</dbReference>
<protein>
    <submittedName>
        <fullName evidence="1">Uncharacterized protein</fullName>
    </submittedName>
</protein>
<accession>A0A8J2LH47</accession>
<organism evidence="1 2">
    <name type="scientific">Allacma fusca</name>
    <dbReference type="NCBI Taxonomy" id="39272"/>
    <lineage>
        <taxon>Eukaryota</taxon>
        <taxon>Metazoa</taxon>
        <taxon>Ecdysozoa</taxon>
        <taxon>Arthropoda</taxon>
        <taxon>Hexapoda</taxon>
        <taxon>Collembola</taxon>
        <taxon>Symphypleona</taxon>
        <taxon>Sminthuridae</taxon>
        <taxon>Allacma</taxon>
    </lineage>
</organism>
<dbReference type="EMBL" id="CAJVCH010524890">
    <property type="protein sequence ID" value="CAG7821930.1"/>
    <property type="molecule type" value="Genomic_DNA"/>
</dbReference>
<evidence type="ECO:0000313" key="1">
    <source>
        <dbReference type="EMBL" id="CAG7821930.1"/>
    </source>
</evidence>